<evidence type="ECO:0000256" key="3">
    <source>
        <dbReference type="ARBA" id="ARBA00022553"/>
    </source>
</evidence>
<evidence type="ECO:0000256" key="7">
    <source>
        <dbReference type="ARBA" id="ARBA00023186"/>
    </source>
</evidence>
<keyword evidence="7 8" id="KW-0143">Chaperone</keyword>
<evidence type="ECO:0000256" key="9">
    <source>
        <dbReference type="RuleBase" id="RU003322"/>
    </source>
</evidence>
<organism evidence="12 13">
    <name type="scientific">Moorena bouillonii PNG</name>
    <dbReference type="NCBI Taxonomy" id="568701"/>
    <lineage>
        <taxon>Bacteria</taxon>
        <taxon>Bacillati</taxon>
        <taxon>Cyanobacteriota</taxon>
        <taxon>Cyanophyceae</taxon>
        <taxon>Coleofasciculales</taxon>
        <taxon>Coleofasciculaceae</taxon>
        <taxon>Moorena</taxon>
    </lineage>
</organism>
<keyword evidence="13" id="KW-1185">Reference proteome</keyword>
<keyword evidence="10" id="KW-0175">Coiled coil</keyword>
<dbReference type="GO" id="GO:0140662">
    <property type="term" value="F:ATP-dependent protein folding chaperone"/>
    <property type="evidence" value="ECO:0007669"/>
    <property type="project" value="InterPro"/>
</dbReference>
<dbReference type="InterPro" id="IPR012725">
    <property type="entry name" value="Chaperone_DnaK"/>
</dbReference>
<dbReference type="InterPro" id="IPR029048">
    <property type="entry name" value="HSP70_C_sf"/>
</dbReference>
<evidence type="ECO:0000313" key="13">
    <source>
        <dbReference type="Proteomes" id="UP000186657"/>
    </source>
</evidence>
<dbReference type="FunFam" id="2.60.34.10:FF:000014">
    <property type="entry name" value="Chaperone protein DnaK HSP70"/>
    <property type="match status" value="1"/>
</dbReference>
<keyword evidence="4 8" id="KW-0547">Nucleotide-binding</keyword>
<dbReference type="Gene3D" id="3.90.640.10">
    <property type="entry name" value="Actin, Chain A, domain 4"/>
    <property type="match status" value="1"/>
</dbReference>
<dbReference type="NCBIfam" id="TIGR02350">
    <property type="entry name" value="prok_dnaK"/>
    <property type="match status" value="1"/>
</dbReference>
<evidence type="ECO:0000256" key="10">
    <source>
        <dbReference type="SAM" id="Coils"/>
    </source>
</evidence>
<comment type="induction">
    <text evidence="8">By stress conditions e.g. heat shock.</text>
</comment>
<dbReference type="PROSITE" id="PS00297">
    <property type="entry name" value="HSP70_1"/>
    <property type="match status" value="1"/>
</dbReference>
<accession>A0A1U7MYT0</accession>
<dbReference type="InterPro" id="IPR018181">
    <property type="entry name" value="Heat_shock_70_CS"/>
</dbReference>
<dbReference type="SUPFAM" id="SSF100920">
    <property type="entry name" value="Heat shock protein 70kD (HSP70), peptide-binding domain"/>
    <property type="match status" value="1"/>
</dbReference>
<dbReference type="Pfam" id="PF00012">
    <property type="entry name" value="HSP70"/>
    <property type="match status" value="1"/>
</dbReference>
<evidence type="ECO:0000256" key="5">
    <source>
        <dbReference type="ARBA" id="ARBA00022840"/>
    </source>
</evidence>
<protein>
    <recommendedName>
        <fullName evidence="8">Chaperone protein DnaK</fullName>
    </recommendedName>
    <alternativeName>
        <fullName evidence="8">HSP70</fullName>
    </alternativeName>
    <alternativeName>
        <fullName evidence="8">Heat shock 70 kDa protein</fullName>
    </alternativeName>
    <alternativeName>
        <fullName evidence="8">Heat shock protein 70</fullName>
    </alternativeName>
</protein>
<feature type="region of interest" description="Disordered" evidence="11">
    <location>
        <begin position="514"/>
        <end position="534"/>
    </location>
</feature>
<evidence type="ECO:0000256" key="6">
    <source>
        <dbReference type="ARBA" id="ARBA00023016"/>
    </source>
</evidence>
<feature type="compositionally biased region" description="Low complexity" evidence="11">
    <location>
        <begin position="602"/>
        <end position="620"/>
    </location>
</feature>
<dbReference type="InterPro" id="IPR013126">
    <property type="entry name" value="Hsp_70_fam"/>
</dbReference>
<evidence type="ECO:0000256" key="1">
    <source>
        <dbReference type="ARBA" id="ARBA00002290"/>
    </source>
</evidence>
<dbReference type="InterPro" id="IPR029047">
    <property type="entry name" value="HSP70_peptide-bd_sf"/>
</dbReference>
<dbReference type="FunFam" id="3.30.420.40:FF:000004">
    <property type="entry name" value="Molecular chaperone DnaK"/>
    <property type="match status" value="1"/>
</dbReference>
<dbReference type="GO" id="GO:0051082">
    <property type="term" value="F:unfolded protein binding"/>
    <property type="evidence" value="ECO:0007669"/>
    <property type="project" value="InterPro"/>
</dbReference>
<evidence type="ECO:0000313" key="12">
    <source>
        <dbReference type="EMBL" id="OLT58801.1"/>
    </source>
</evidence>
<dbReference type="SUPFAM" id="SSF53067">
    <property type="entry name" value="Actin-like ATPase domain"/>
    <property type="match status" value="2"/>
</dbReference>
<dbReference type="PRINTS" id="PR00301">
    <property type="entry name" value="HEATSHOCK70"/>
</dbReference>
<keyword evidence="5 8" id="KW-0067">ATP-binding</keyword>
<feature type="modified residue" description="Phosphothreonine; by autocatalysis" evidence="8">
    <location>
        <position position="197"/>
    </location>
</feature>
<proteinExistence type="evidence at transcript level"/>
<evidence type="ECO:0000256" key="2">
    <source>
        <dbReference type="ARBA" id="ARBA00007381"/>
    </source>
</evidence>
<comment type="function">
    <text evidence="1 8">Acts as a chaperone.</text>
</comment>
<evidence type="ECO:0000256" key="8">
    <source>
        <dbReference type="HAMAP-Rule" id="MF_00332"/>
    </source>
</evidence>
<dbReference type="CDD" id="cd10234">
    <property type="entry name" value="ASKHA_NBD_HSP70_DnaK-like"/>
    <property type="match status" value="1"/>
</dbReference>
<dbReference type="FunFam" id="1.20.1270.10:FF:000001">
    <property type="entry name" value="Molecular chaperone DnaK"/>
    <property type="match status" value="1"/>
</dbReference>
<keyword evidence="3 8" id="KW-0597">Phosphoprotein</keyword>
<dbReference type="Gene3D" id="1.20.1270.10">
    <property type="match status" value="1"/>
</dbReference>
<dbReference type="Proteomes" id="UP000186657">
    <property type="component" value="Unassembled WGS sequence"/>
</dbReference>
<dbReference type="Gene3D" id="2.60.34.10">
    <property type="entry name" value="Substrate Binding Domain Of DNAk, Chain A, domain 1"/>
    <property type="match status" value="1"/>
</dbReference>
<dbReference type="PROSITE" id="PS00329">
    <property type="entry name" value="HSP70_2"/>
    <property type="match status" value="1"/>
</dbReference>
<comment type="caution">
    <text evidence="12">The sequence shown here is derived from an EMBL/GenBank/DDBJ whole genome shotgun (WGS) entry which is preliminary data.</text>
</comment>
<evidence type="ECO:0000256" key="4">
    <source>
        <dbReference type="ARBA" id="ARBA00022741"/>
    </source>
</evidence>
<feature type="region of interest" description="Disordered" evidence="11">
    <location>
        <begin position="601"/>
        <end position="636"/>
    </location>
</feature>
<feature type="compositionally biased region" description="Acidic residues" evidence="11">
    <location>
        <begin position="626"/>
        <end position="636"/>
    </location>
</feature>
<reference evidence="12 13" key="1">
    <citation type="submission" date="2016-10" db="EMBL/GenBank/DDBJ databases">
        <title>Comparative genomics uncovers the prolific and rare metabolic potential of the cyanobacterial genus Moorea.</title>
        <authorList>
            <person name="Leao T."/>
            <person name="Castelao G."/>
            <person name="Korobeynikov A."/>
            <person name="Monroe E.A."/>
            <person name="Podell S."/>
            <person name="Glukhov E."/>
            <person name="Allen E."/>
            <person name="Gerwick W.H."/>
            <person name="Gerwick L."/>
        </authorList>
    </citation>
    <scope>NUCLEOTIDE SEQUENCE [LARGE SCALE GENOMIC DNA]</scope>
    <source>
        <strain evidence="12 13">PNG5-198</strain>
    </source>
</reference>
<dbReference type="GO" id="GO:0005524">
    <property type="term" value="F:ATP binding"/>
    <property type="evidence" value="ECO:0007669"/>
    <property type="project" value="UniProtKB-UniRule"/>
</dbReference>
<dbReference type="HAMAP" id="MF_00332">
    <property type="entry name" value="DnaK"/>
    <property type="match status" value="1"/>
</dbReference>
<name>A0A1U7MYT0_9CYAN</name>
<keyword evidence="6 8" id="KW-0346">Stress response</keyword>
<feature type="coiled-coil region" evidence="10">
    <location>
        <begin position="246"/>
        <end position="273"/>
    </location>
</feature>
<dbReference type="PANTHER" id="PTHR19375">
    <property type="entry name" value="HEAT SHOCK PROTEIN 70KDA"/>
    <property type="match status" value="1"/>
</dbReference>
<comment type="similarity">
    <text evidence="2 8 9">Belongs to the heat shock protein 70 family.</text>
</comment>
<dbReference type="EMBL" id="MKZS01000001">
    <property type="protein sequence ID" value="OLT58801.1"/>
    <property type="molecule type" value="Genomic_DNA"/>
</dbReference>
<dbReference type="NCBIfam" id="NF001413">
    <property type="entry name" value="PRK00290.1"/>
    <property type="match status" value="1"/>
</dbReference>
<sequence length="636" mass="68180">MAKVVGIDLGTTNSCVAVMEGGKPTVIANAEGFRTTPSVVAYAKNGDRLVGQIAKRQAVMNPENTFYSVKRFIGRRYSEVTNEATEVSYKTLKVGDNVKLDSPAQGKQFAPEEISAQVLRKLVDDASKYLGETVTQAVITVPAYFNDSQRQATKAAGKIAGVEVLRIINEPTAASLAYGLDKKSNETILVFDLGGGTFDVSILEVGDGVFEVLATSGDTHLGGDDFDKKIVDHLAKEFQSAEGIDLRKDKQALQRLTEAAEKAKIELSSVMQADINLPFITATQEGPKHLDMTLTRGQFEDICSDLIDRCRIPVENAIKDAKLDKSAIDEVVLVGGSTRIPAVQQVVKKVLGKDPNQTVNPDEVVAVGAAIQGGVLAGEVKDILLLDVTPLSLGVETLGGVMTKLITRNTTVPTKKSETFSTAVDGQTNVEIHVLQGEREMSSDNKSLGTFRLDGIPPAPRGVPQIEVTFDIDANGILNVTAKDKGTGKEQSINITGASTLSDQEVDRMVKDAEANAEADQERREKIDRKNQADSLTYQAEKQIKELDDKLPAADKEKIEGLIKDLREAITQEDDEKIKTLTTELQQALYSVSANLYQQAEGAAQPTDAGAPGPDAAASGSSGGDDVIDAEFSESK</sequence>
<dbReference type="FunFam" id="3.90.640.10:FF:000003">
    <property type="entry name" value="Molecular chaperone DnaK"/>
    <property type="match status" value="1"/>
</dbReference>
<dbReference type="RefSeq" id="WP_075897582.1">
    <property type="nucleotide sequence ID" value="NZ_MKZS01000001.1"/>
</dbReference>
<dbReference type="InterPro" id="IPR043129">
    <property type="entry name" value="ATPase_NBD"/>
</dbReference>
<dbReference type="NCBIfam" id="NF003520">
    <property type="entry name" value="PRK05183.1"/>
    <property type="match status" value="1"/>
</dbReference>
<dbReference type="PROSITE" id="PS01036">
    <property type="entry name" value="HSP70_3"/>
    <property type="match status" value="1"/>
</dbReference>
<evidence type="ECO:0000256" key="11">
    <source>
        <dbReference type="SAM" id="MobiDB-lite"/>
    </source>
</evidence>
<dbReference type="Gene3D" id="3.30.420.40">
    <property type="match status" value="2"/>
</dbReference>
<dbReference type="AlphaFoldDB" id="A0A1U7MYT0"/>
<dbReference type="SUPFAM" id="SSF100934">
    <property type="entry name" value="Heat shock protein 70kD (HSP70), C-terminal subdomain"/>
    <property type="match status" value="1"/>
</dbReference>
<feature type="compositionally biased region" description="Basic and acidic residues" evidence="11">
    <location>
        <begin position="514"/>
        <end position="532"/>
    </location>
</feature>
<gene>
    <name evidence="8" type="primary">dnaK</name>
    <name evidence="12" type="ORF">BJP37_06820</name>
</gene>